<organism evidence="1 2">
    <name type="scientific">Dreissena polymorpha</name>
    <name type="common">Zebra mussel</name>
    <name type="synonym">Mytilus polymorpha</name>
    <dbReference type="NCBI Taxonomy" id="45954"/>
    <lineage>
        <taxon>Eukaryota</taxon>
        <taxon>Metazoa</taxon>
        <taxon>Spiralia</taxon>
        <taxon>Lophotrochozoa</taxon>
        <taxon>Mollusca</taxon>
        <taxon>Bivalvia</taxon>
        <taxon>Autobranchia</taxon>
        <taxon>Heteroconchia</taxon>
        <taxon>Euheterodonta</taxon>
        <taxon>Imparidentia</taxon>
        <taxon>Neoheterodontei</taxon>
        <taxon>Myida</taxon>
        <taxon>Dreissenoidea</taxon>
        <taxon>Dreissenidae</taxon>
        <taxon>Dreissena</taxon>
    </lineage>
</organism>
<dbReference type="AlphaFoldDB" id="A0A9D4GC31"/>
<evidence type="ECO:0000313" key="2">
    <source>
        <dbReference type="Proteomes" id="UP000828390"/>
    </source>
</evidence>
<dbReference type="Proteomes" id="UP000828390">
    <property type="component" value="Unassembled WGS sequence"/>
</dbReference>
<gene>
    <name evidence="1" type="ORF">DPMN_142611</name>
</gene>
<comment type="caution">
    <text evidence="1">The sequence shown here is derived from an EMBL/GenBank/DDBJ whole genome shotgun (WGS) entry which is preliminary data.</text>
</comment>
<proteinExistence type="predicted"/>
<name>A0A9D4GC31_DREPO</name>
<dbReference type="EMBL" id="JAIWYP010000006">
    <property type="protein sequence ID" value="KAH3814122.1"/>
    <property type="molecule type" value="Genomic_DNA"/>
</dbReference>
<reference evidence="1" key="1">
    <citation type="journal article" date="2019" name="bioRxiv">
        <title>The Genome of the Zebra Mussel, Dreissena polymorpha: A Resource for Invasive Species Research.</title>
        <authorList>
            <person name="McCartney M.A."/>
            <person name="Auch B."/>
            <person name="Kono T."/>
            <person name="Mallez S."/>
            <person name="Zhang Y."/>
            <person name="Obille A."/>
            <person name="Becker A."/>
            <person name="Abrahante J.E."/>
            <person name="Garbe J."/>
            <person name="Badalamenti J.P."/>
            <person name="Herman A."/>
            <person name="Mangelson H."/>
            <person name="Liachko I."/>
            <person name="Sullivan S."/>
            <person name="Sone E.D."/>
            <person name="Koren S."/>
            <person name="Silverstein K.A.T."/>
            <person name="Beckman K.B."/>
            <person name="Gohl D.M."/>
        </authorList>
    </citation>
    <scope>NUCLEOTIDE SEQUENCE</scope>
    <source>
        <strain evidence="1">Duluth1</strain>
        <tissue evidence="1">Whole animal</tissue>
    </source>
</reference>
<evidence type="ECO:0000313" key="1">
    <source>
        <dbReference type="EMBL" id="KAH3814122.1"/>
    </source>
</evidence>
<reference evidence="1" key="2">
    <citation type="submission" date="2020-11" db="EMBL/GenBank/DDBJ databases">
        <authorList>
            <person name="McCartney M.A."/>
            <person name="Auch B."/>
            <person name="Kono T."/>
            <person name="Mallez S."/>
            <person name="Becker A."/>
            <person name="Gohl D.M."/>
            <person name="Silverstein K.A.T."/>
            <person name="Koren S."/>
            <person name="Bechman K.B."/>
            <person name="Herman A."/>
            <person name="Abrahante J.E."/>
            <person name="Garbe J."/>
        </authorList>
    </citation>
    <scope>NUCLEOTIDE SEQUENCE</scope>
    <source>
        <strain evidence="1">Duluth1</strain>
        <tissue evidence="1">Whole animal</tissue>
    </source>
</reference>
<sequence length="115" mass="13170">MLNSQLPFIGYFVRIVCATSNKYFLSLSSLDQIKKDYCGYVTVRIWSKHGTANTRLDREWLECVHTLQLWYGSCLQVDINKRNVLGFRDWGKYLSGASAILIDNSSSSESDSEVF</sequence>
<protein>
    <submittedName>
        <fullName evidence="1">Uncharacterized protein</fullName>
    </submittedName>
</protein>
<accession>A0A9D4GC31</accession>
<keyword evidence="2" id="KW-1185">Reference proteome</keyword>